<reference evidence="11 12" key="1">
    <citation type="journal article" date="2015" name="Nature">
        <title>rRNA introns, odd ribosomes, and small enigmatic genomes across a large radiation of phyla.</title>
        <authorList>
            <person name="Brown C.T."/>
            <person name="Hug L.A."/>
            <person name="Thomas B.C."/>
            <person name="Sharon I."/>
            <person name="Castelle C.J."/>
            <person name="Singh A."/>
            <person name="Wilkins M.J."/>
            <person name="Williams K.H."/>
            <person name="Banfield J.F."/>
        </authorList>
    </citation>
    <scope>NUCLEOTIDE SEQUENCE [LARGE SCALE GENOMIC DNA]</scope>
</reference>
<dbReference type="InterPro" id="IPR051055">
    <property type="entry name" value="PIF1_helicase"/>
</dbReference>
<name>A0A0G1S1Z9_9BACT</name>
<evidence type="ECO:0000313" key="11">
    <source>
        <dbReference type="EMBL" id="KKU63396.1"/>
    </source>
</evidence>
<dbReference type="Gene3D" id="2.30.30.940">
    <property type="match status" value="1"/>
</dbReference>
<dbReference type="Proteomes" id="UP000034364">
    <property type="component" value="Unassembled WGS sequence"/>
</dbReference>
<dbReference type="InterPro" id="IPR049163">
    <property type="entry name" value="Pif1-like_2B_dom"/>
</dbReference>
<accession>A0A0G1S1Z9</accession>
<keyword evidence="4" id="KW-0347">Helicase</keyword>
<dbReference type="GO" id="GO:0003678">
    <property type="term" value="F:DNA helicase activity"/>
    <property type="evidence" value="ECO:0007669"/>
    <property type="project" value="InterPro"/>
</dbReference>
<evidence type="ECO:0000256" key="8">
    <source>
        <dbReference type="ARBA" id="ARBA00023235"/>
    </source>
</evidence>
<evidence type="ECO:0000313" key="12">
    <source>
        <dbReference type="Proteomes" id="UP000034364"/>
    </source>
</evidence>
<evidence type="ECO:0000259" key="9">
    <source>
        <dbReference type="Pfam" id="PF05970"/>
    </source>
</evidence>
<keyword evidence="3" id="KW-0378">Hydrolase</keyword>
<dbReference type="CDD" id="cd18809">
    <property type="entry name" value="SF1_C_RecD"/>
    <property type="match status" value="1"/>
</dbReference>
<evidence type="ECO:0000256" key="6">
    <source>
        <dbReference type="ARBA" id="ARBA00023125"/>
    </source>
</evidence>
<dbReference type="CDD" id="cd18037">
    <property type="entry name" value="DEXSc_Pif1_like"/>
    <property type="match status" value="1"/>
</dbReference>
<dbReference type="Gene3D" id="3.40.50.300">
    <property type="entry name" value="P-loop containing nucleotide triphosphate hydrolases"/>
    <property type="match status" value="1"/>
</dbReference>
<proteinExistence type="predicted"/>
<feature type="domain" description="DNA helicase Pif1-like 2B" evidence="10">
    <location>
        <begin position="254"/>
        <end position="298"/>
    </location>
</feature>
<dbReference type="EMBL" id="LCNV01000025">
    <property type="protein sequence ID" value="KKU63396.1"/>
    <property type="molecule type" value="Genomic_DNA"/>
</dbReference>
<dbReference type="InterPro" id="IPR027417">
    <property type="entry name" value="P-loop_NTPase"/>
</dbReference>
<dbReference type="GO" id="GO:0000723">
    <property type="term" value="P:telomere maintenance"/>
    <property type="evidence" value="ECO:0007669"/>
    <property type="project" value="InterPro"/>
</dbReference>
<dbReference type="PANTHER" id="PTHR47642">
    <property type="entry name" value="ATP-DEPENDENT DNA HELICASE"/>
    <property type="match status" value="1"/>
</dbReference>
<organism evidence="11 12">
    <name type="scientific">Candidatus Amesbacteria bacterium GW2011_GWA1_47_16</name>
    <dbReference type="NCBI Taxonomy" id="1618353"/>
    <lineage>
        <taxon>Bacteria</taxon>
        <taxon>Candidatus Amesiibacteriota</taxon>
    </lineage>
</organism>
<evidence type="ECO:0000256" key="4">
    <source>
        <dbReference type="ARBA" id="ARBA00022806"/>
    </source>
</evidence>
<keyword evidence="1" id="KW-0547">Nucleotide-binding</keyword>
<dbReference type="SUPFAM" id="SSF52540">
    <property type="entry name" value="P-loop containing nucleoside triphosphate hydrolases"/>
    <property type="match status" value="2"/>
</dbReference>
<keyword evidence="8" id="KW-0413">Isomerase</keyword>
<gene>
    <name evidence="11" type="ORF">UX87_C0025G0013</name>
</gene>
<evidence type="ECO:0000256" key="7">
    <source>
        <dbReference type="ARBA" id="ARBA00023204"/>
    </source>
</evidence>
<keyword evidence="2" id="KW-0227">DNA damage</keyword>
<keyword evidence="6" id="KW-0238">DNA-binding</keyword>
<evidence type="ECO:0000256" key="2">
    <source>
        <dbReference type="ARBA" id="ARBA00022763"/>
    </source>
</evidence>
<keyword evidence="7" id="KW-0234">DNA repair</keyword>
<dbReference type="InterPro" id="IPR010285">
    <property type="entry name" value="DNA_helicase_pif1-like_DEAD"/>
</dbReference>
<evidence type="ECO:0000256" key="3">
    <source>
        <dbReference type="ARBA" id="ARBA00022801"/>
    </source>
</evidence>
<sequence>MTQEQAMDLLMMGKNVFLTGQAGSGKTYLLNQFICWLKENKIPAAVTASTGIAATHLNGQTIHSWSGIGIRSTLTPTELKKISGNPNLKTKIQKARVLIIDEISMFHGYRLDMVNQVCREIRRDGRPFGGMQVILCGDFFQLPPINEENFPERNFAFRSTAWEELAPTICYLSEQHRQWDEDYLKVLNDIRSSEVNEATYERLAGRMHKKPEDGLAFTRLFTHNRDVDAINNAQLAKINKPARIFRMEEEGIRELAEALKKGCLAPEELVLKEGAAVMFVKNNPYKGYMNGTLGTVTGWDDDGWPVVTTNNGPEITVYPASWMIEDDDKTLAEICQVPLRLAWAITVHKSQGMSLDAAVADLSKSFTYGMGYVALSRVKSLSGLCLLGINQTAFLVDQEIAEADRRLRAESKRISLELEKMKKSDIKMMQAEYLKQIINQV</sequence>
<dbReference type="PANTHER" id="PTHR47642:SF5">
    <property type="entry name" value="ATP-DEPENDENT DNA HELICASE"/>
    <property type="match status" value="1"/>
</dbReference>
<dbReference type="PATRIC" id="fig|1618353.3.peg.812"/>
<protein>
    <submittedName>
        <fullName evidence="11">AAA ATPase</fullName>
    </submittedName>
</protein>
<dbReference type="GO" id="GO:0006281">
    <property type="term" value="P:DNA repair"/>
    <property type="evidence" value="ECO:0007669"/>
    <property type="project" value="InterPro"/>
</dbReference>
<comment type="caution">
    <text evidence="11">The sequence shown here is derived from an EMBL/GenBank/DDBJ whole genome shotgun (WGS) entry which is preliminary data.</text>
</comment>
<evidence type="ECO:0000259" key="10">
    <source>
        <dbReference type="Pfam" id="PF21530"/>
    </source>
</evidence>
<evidence type="ECO:0000256" key="5">
    <source>
        <dbReference type="ARBA" id="ARBA00022840"/>
    </source>
</evidence>
<dbReference type="AlphaFoldDB" id="A0A0G1S1Z9"/>
<dbReference type="Pfam" id="PF21530">
    <property type="entry name" value="Pif1_2B_dom"/>
    <property type="match status" value="1"/>
</dbReference>
<feature type="domain" description="DNA helicase Pif1-like DEAD-box helicase" evidence="9">
    <location>
        <begin position="12"/>
        <end position="181"/>
    </location>
</feature>
<dbReference type="Pfam" id="PF05970">
    <property type="entry name" value="PIF1"/>
    <property type="match status" value="1"/>
</dbReference>
<keyword evidence="5" id="KW-0067">ATP-binding</keyword>
<evidence type="ECO:0000256" key="1">
    <source>
        <dbReference type="ARBA" id="ARBA00022741"/>
    </source>
</evidence>